<evidence type="ECO:0000313" key="2">
    <source>
        <dbReference type="Proteomes" id="UP001055514"/>
    </source>
</evidence>
<gene>
    <name evidence="1" type="ORF">MWH18_17805</name>
</gene>
<name>A0AAE9S8D8_ACIPI</name>
<sequence>MNQITDISQQDCISPYLRSSNKNKTPEKMLAQINAWLLDEDFCHYFSIQIQGQEVYPFGVINRPFFHLDQAERKLESLKSANPKVCYYMSYGAFAKSILDFEDENAPMWELVWLNQHEHRLIKLSVEKMAEEDLVKLIPNYKDVLTWQAEQNTSQSCHYYFAQSFDDSENEISTSSQFCFNLKDALIAKLYFEKTMPKRRFKIHSGVMTTEGLMKLDGRTSEHFQVLVDAHKERLALLKNKGE</sequence>
<dbReference type="AlphaFoldDB" id="A0AAE9S8D8"/>
<dbReference type="EMBL" id="CP095407">
    <property type="protein sequence ID" value="USU94165.1"/>
    <property type="molecule type" value="Genomic_DNA"/>
</dbReference>
<organism evidence="1 2">
    <name type="scientific">Acinetobacter pittii</name>
    <name type="common">Acinetobacter genomosp. 3</name>
    <dbReference type="NCBI Taxonomy" id="48296"/>
    <lineage>
        <taxon>Bacteria</taxon>
        <taxon>Pseudomonadati</taxon>
        <taxon>Pseudomonadota</taxon>
        <taxon>Gammaproteobacteria</taxon>
        <taxon>Moraxellales</taxon>
        <taxon>Moraxellaceae</taxon>
        <taxon>Acinetobacter</taxon>
        <taxon>Acinetobacter calcoaceticus/baumannii complex</taxon>
    </lineage>
</organism>
<protein>
    <submittedName>
        <fullName evidence="1">Uncharacterized protein</fullName>
    </submittedName>
</protein>
<evidence type="ECO:0000313" key="1">
    <source>
        <dbReference type="EMBL" id="USU94165.1"/>
    </source>
</evidence>
<dbReference type="RefSeq" id="WP_252932570.1">
    <property type="nucleotide sequence ID" value="NZ_CP095407.1"/>
</dbReference>
<dbReference type="Proteomes" id="UP001055514">
    <property type="component" value="Chromosome"/>
</dbReference>
<proteinExistence type="predicted"/>
<accession>A0AAE9S8D8</accession>
<reference evidence="1" key="1">
    <citation type="submission" date="2022-04" db="EMBL/GenBank/DDBJ databases">
        <title>Emergence of ST220 Acinetobacter pittii strain in bloodstream infection, which co-producing chromosomal NDM-1 and OXA-820 carbapenemases.</title>
        <authorList>
            <person name="Tian C."/>
            <person name="Xing M."/>
            <person name="Fu L."/>
            <person name="Xia D."/>
        </authorList>
    </citation>
    <scope>NUCLEOTIDE SEQUENCE</scope>
    <source>
        <strain evidence="1">TCM</strain>
    </source>
</reference>